<keyword evidence="3" id="KW-1185">Reference proteome</keyword>
<keyword evidence="1" id="KW-1133">Transmembrane helix</keyword>
<dbReference type="Proteomes" id="UP001596395">
    <property type="component" value="Unassembled WGS sequence"/>
</dbReference>
<dbReference type="GO" id="GO:0016787">
    <property type="term" value="F:hydrolase activity"/>
    <property type="evidence" value="ECO:0007669"/>
    <property type="project" value="UniProtKB-KW"/>
</dbReference>
<keyword evidence="1" id="KW-0812">Transmembrane</keyword>
<keyword evidence="2" id="KW-0378">Hydrolase</keyword>
<name>A0ABD5VFX1_9EURY</name>
<evidence type="ECO:0000313" key="2">
    <source>
        <dbReference type="EMBL" id="MFC6952067.1"/>
    </source>
</evidence>
<gene>
    <name evidence="2" type="ORF">ACFQGB_04255</name>
</gene>
<protein>
    <submittedName>
        <fullName evidence="2">Metal-dependent hydrolase</fullName>
    </submittedName>
</protein>
<evidence type="ECO:0000256" key="1">
    <source>
        <dbReference type="SAM" id="Phobius"/>
    </source>
</evidence>
<dbReference type="EMBL" id="JBHSXN010000001">
    <property type="protein sequence ID" value="MFC6952067.1"/>
    <property type="molecule type" value="Genomic_DNA"/>
</dbReference>
<feature type="transmembrane region" description="Helical" evidence="1">
    <location>
        <begin position="153"/>
        <end position="171"/>
    </location>
</feature>
<feature type="transmembrane region" description="Helical" evidence="1">
    <location>
        <begin position="57"/>
        <end position="84"/>
    </location>
</feature>
<dbReference type="RefSeq" id="WP_336349062.1">
    <property type="nucleotide sequence ID" value="NZ_JAZAQL010000001.1"/>
</dbReference>
<comment type="caution">
    <text evidence="2">The sequence shown here is derived from an EMBL/GenBank/DDBJ whole genome shotgun (WGS) entry which is preliminary data.</text>
</comment>
<keyword evidence="1" id="KW-0472">Membrane</keyword>
<sequence>MMATTHAFVGLALASAYAAAGGEYATAAAAGALAGGVFPDVDLLAEHRKTLHFPEYYAVLGVLAVVVAAVATVPVTVGVAGFLVSAAVHSASDVFGGGTEARPWLAQDDRGVFLHTQGRWARPRRWVRYDGAPEDLAVAVAFAVPGWVAFDGWIREAVVAGVVVSVGYVLVRKRLPALEERYLQ</sequence>
<accession>A0ABD5VFX1</accession>
<reference evidence="2 3" key="1">
    <citation type="journal article" date="2019" name="Int. J. Syst. Evol. Microbiol.">
        <title>The Global Catalogue of Microorganisms (GCM) 10K type strain sequencing project: providing services to taxonomists for standard genome sequencing and annotation.</title>
        <authorList>
            <consortium name="The Broad Institute Genomics Platform"/>
            <consortium name="The Broad Institute Genome Sequencing Center for Infectious Disease"/>
            <person name="Wu L."/>
            <person name="Ma J."/>
        </authorList>
    </citation>
    <scope>NUCLEOTIDE SEQUENCE [LARGE SCALE GENOMIC DNA]</scope>
    <source>
        <strain evidence="2 3">GX26</strain>
    </source>
</reference>
<organism evidence="2 3">
    <name type="scientific">Halorubellus litoreus</name>
    <dbReference type="NCBI Taxonomy" id="755308"/>
    <lineage>
        <taxon>Archaea</taxon>
        <taxon>Methanobacteriati</taxon>
        <taxon>Methanobacteriota</taxon>
        <taxon>Stenosarchaea group</taxon>
        <taxon>Halobacteria</taxon>
        <taxon>Halobacteriales</taxon>
        <taxon>Halorubellaceae</taxon>
        <taxon>Halorubellus</taxon>
    </lineage>
</organism>
<proteinExistence type="predicted"/>
<dbReference type="AlphaFoldDB" id="A0ABD5VFX1"/>
<evidence type="ECO:0000313" key="3">
    <source>
        <dbReference type="Proteomes" id="UP001596395"/>
    </source>
</evidence>